<dbReference type="Gene3D" id="3.30.420.10">
    <property type="entry name" value="Ribonuclease H-like superfamily/Ribonuclease H"/>
    <property type="match status" value="1"/>
</dbReference>
<dbReference type="PANTHER" id="PTHR37984:SF15">
    <property type="entry name" value="INTEGRASE CATALYTIC DOMAIN-CONTAINING PROTEIN"/>
    <property type="match status" value="1"/>
</dbReference>
<keyword evidence="3" id="KW-1185">Reference proteome</keyword>
<organism evidence="2 3">
    <name type="scientific">Scleropages formosus</name>
    <name type="common">Asian bonytongue</name>
    <name type="synonym">Osteoglossum formosum</name>
    <dbReference type="NCBI Taxonomy" id="113540"/>
    <lineage>
        <taxon>Eukaryota</taxon>
        <taxon>Metazoa</taxon>
        <taxon>Chordata</taxon>
        <taxon>Craniata</taxon>
        <taxon>Vertebrata</taxon>
        <taxon>Euteleostomi</taxon>
        <taxon>Actinopterygii</taxon>
        <taxon>Neopterygii</taxon>
        <taxon>Teleostei</taxon>
        <taxon>Osteoglossocephala</taxon>
        <taxon>Osteoglossomorpha</taxon>
        <taxon>Osteoglossiformes</taxon>
        <taxon>Osteoglossidae</taxon>
        <taxon>Scleropages</taxon>
    </lineage>
</organism>
<feature type="domain" description="Integrase catalytic" evidence="1">
    <location>
        <begin position="60"/>
        <end position="219"/>
    </location>
</feature>
<protein>
    <recommendedName>
        <fullName evidence="1">Integrase catalytic domain-containing protein</fullName>
    </recommendedName>
</protein>
<reference evidence="2 3" key="1">
    <citation type="submission" date="2019-04" db="EMBL/GenBank/DDBJ databases">
        <authorList>
            <consortium name="Wellcome Sanger Institute Data Sharing"/>
        </authorList>
    </citation>
    <scope>NUCLEOTIDE SEQUENCE [LARGE SCALE GENOMIC DNA]</scope>
</reference>
<dbReference type="InterPro" id="IPR050951">
    <property type="entry name" value="Retrovirus_Pol_polyprotein"/>
</dbReference>
<dbReference type="PROSITE" id="PS50994">
    <property type="entry name" value="INTEGRASE"/>
    <property type="match status" value="1"/>
</dbReference>
<proteinExistence type="predicted"/>
<evidence type="ECO:0000259" key="1">
    <source>
        <dbReference type="PROSITE" id="PS50994"/>
    </source>
</evidence>
<evidence type="ECO:0000313" key="3">
    <source>
        <dbReference type="Proteomes" id="UP000694397"/>
    </source>
</evidence>
<dbReference type="AlphaFoldDB" id="A0A8C9RLK8"/>
<dbReference type="Proteomes" id="UP000694397">
    <property type="component" value="Chromosome 4"/>
</dbReference>
<dbReference type="GO" id="GO:0015074">
    <property type="term" value="P:DNA integration"/>
    <property type="evidence" value="ECO:0007669"/>
    <property type="project" value="InterPro"/>
</dbReference>
<dbReference type="OrthoDB" id="1430630at2759"/>
<dbReference type="PANTHER" id="PTHR37984">
    <property type="entry name" value="PROTEIN CBG26694"/>
    <property type="match status" value="1"/>
</dbReference>
<dbReference type="FunFam" id="3.30.420.10:FF:000032">
    <property type="entry name" value="Retrovirus-related Pol polyprotein from transposon 297-like Protein"/>
    <property type="match status" value="1"/>
</dbReference>
<dbReference type="InterPro" id="IPR036397">
    <property type="entry name" value="RNaseH_sf"/>
</dbReference>
<dbReference type="InterPro" id="IPR001584">
    <property type="entry name" value="Integrase_cat-core"/>
</dbReference>
<dbReference type="InterPro" id="IPR056924">
    <property type="entry name" value="SH3_Tf2-1"/>
</dbReference>
<accession>A0A8C9RLK8</accession>
<dbReference type="InterPro" id="IPR012337">
    <property type="entry name" value="RNaseH-like_sf"/>
</dbReference>
<dbReference type="GeneTree" id="ENSGT00940000163772"/>
<dbReference type="GO" id="GO:0003676">
    <property type="term" value="F:nucleic acid binding"/>
    <property type="evidence" value="ECO:0007669"/>
    <property type="project" value="InterPro"/>
</dbReference>
<dbReference type="Pfam" id="PF24626">
    <property type="entry name" value="SH3_Tf2-1"/>
    <property type="match status" value="1"/>
</dbReference>
<dbReference type="SUPFAM" id="SSF53098">
    <property type="entry name" value="Ribonuclease H-like"/>
    <property type="match status" value="1"/>
</dbReference>
<reference evidence="2" key="2">
    <citation type="submission" date="2025-08" db="UniProtKB">
        <authorList>
            <consortium name="Ensembl"/>
        </authorList>
    </citation>
    <scope>IDENTIFICATION</scope>
</reference>
<dbReference type="Pfam" id="PF00665">
    <property type="entry name" value="rve"/>
    <property type="match status" value="1"/>
</dbReference>
<dbReference type="Ensembl" id="ENSSFOT00015015148.2">
    <property type="protein sequence ID" value="ENSSFOP00015014970.2"/>
    <property type="gene ID" value="ENSSFOG00015009661.2"/>
</dbReference>
<name>A0A8C9RLK8_SCLFO</name>
<evidence type="ECO:0000313" key="2">
    <source>
        <dbReference type="Ensembl" id="ENSSFOP00015014970.2"/>
    </source>
</evidence>
<sequence>MKWADEAPEVGHPGIRRTLSPLQGQFWCPSVADNVQACVTCAQTQTLPEKAAGLLEPLPTPIQPWTHVALDFLVDLPASEGKTVVLSVVDCFSKACRLIPLPKLPNVLEVAEILFEQVFRLKGLPEDIVSDRGSQFTSQVWKAFWRWLGVTVSLTSGYHPQANGQVERLQQDIARYLRAYCSQRLHQWACFLSWAEYAHNSAQNSSTGILPFQCILGYQPALFPIESPQSPVPAVESWHRESDRVWRMVQNHLLRSFERYKRQADQHRHILSFLPGQRVWLSTRDLHLKTPSKKLRPCYIGPFKILRRVTPVTYRLQLPPDLRVHPTFHVSLLKPVGVSLH</sequence>
<reference evidence="2" key="3">
    <citation type="submission" date="2025-09" db="UniProtKB">
        <authorList>
            <consortium name="Ensembl"/>
        </authorList>
    </citation>
    <scope>IDENTIFICATION</scope>
</reference>